<accession>C3X993</accession>
<dbReference type="InterPro" id="IPR005669">
    <property type="entry name" value="Thiosulph/SO4-bd"/>
</dbReference>
<dbReference type="GO" id="GO:0042597">
    <property type="term" value="C:periplasmic space"/>
    <property type="evidence" value="ECO:0007669"/>
    <property type="project" value="UniProtKB-SubCell"/>
</dbReference>
<keyword evidence="5" id="KW-0574">Periplasm</keyword>
<dbReference type="HOGENOM" id="CLU_084206_0_0_4"/>
<evidence type="ECO:0000256" key="4">
    <source>
        <dbReference type="ARBA" id="ARBA00022729"/>
    </source>
</evidence>
<evidence type="ECO:0000313" key="7">
    <source>
        <dbReference type="EMBL" id="EEO29769.1"/>
    </source>
</evidence>
<dbReference type="eggNOG" id="COG4588">
    <property type="taxonomic scope" value="Bacteria"/>
</dbReference>
<evidence type="ECO:0000256" key="2">
    <source>
        <dbReference type="ARBA" id="ARBA00006099"/>
    </source>
</evidence>
<evidence type="ECO:0000313" key="8">
    <source>
        <dbReference type="Proteomes" id="UP000005089"/>
    </source>
</evidence>
<evidence type="ECO:0000256" key="3">
    <source>
        <dbReference type="ARBA" id="ARBA00022448"/>
    </source>
</evidence>
<evidence type="ECO:0000256" key="5">
    <source>
        <dbReference type="ARBA" id="ARBA00022764"/>
    </source>
</evidence>
<dbReference type="GO" id="GO:0140104">
    <property type="term" value="F:molecular carrier activity"/>
    <property type="evidence" value="ECO:0007669"/>
    <property type="project" value="InterPro"/>
</dbReference>
<evidence type="ECO:0000256" key="1">
    <source>
        <dbReference type="ARBA" id="ARBA00004418"/>
    </source>
</evidence>
<dbReference type="Gene3D" id="3.40.190.10">
    <property type="entry name" value="Periplasmic binding protein-like II"/>
    <property type="match status" value="2"/>
</dbReference>
<dbReference type="CDD" id="cd13519">
    <property type="entry name" value="PBP2_PEB3_AcfC"/>
    <property type="match status" value="1"/>
</dbReference>
<dbReference type="OrthoDB" id="9802127at2"/>
<gene>
    <name evidence="7" type="ORF">OFBG_00797</name>
</gene>
<feature type="chain" id="PRO_5030166992" evidence="6">
    <location>
        <begin position="23"/>
        <end position="253"/>
    </location>
</feature>
<sequence>MKNLSIAACAFLGLFLFTSAGAAEIIRVYGPGGPLPAVKEAATAFEKKTGVRVEVTGGPTDKWIASARENADIVYSGSETMMTDFVYAMNGAIDNRDVYPLYLRPLAMLVKPGNPKKIRQFSDMTKPGVKVLVVNGAGQNGVWEDAAGRLGNIETVRALRNNIVFYARNSALAKDYWISHPDTDVWLIWNIWQVSNPKLADAVPIESKYVIYRDTAVALTRSGKTRQAAIDFTSFLKSSDGKAIYRKWGWITD</sequence>
<dbReference type="SUPFAM" id="SSF53850">
    <property type="entry name" value="Periplasmic binding protein-like II"/>
    <property type="match status" value="1"/>
</dbReference>
<keyword evidence="8" id="KW-1185">Reference proteome</keyword>
<dbReference type="GO" id="GO:1902358">
    <property type="term" value="P:sulfate transmembrane transport"/>
    <property type="evidence" value="ECO:0007669"/>
    <property type="project" value="InterPro"/>
</dbReference>
<comment type="similarity">
    <text evidence="2">Belongs to the prokaryotic sulfate-binding protein family.</text>
</comment>
<proteinExistence type="inferred from homology"/>
<dbReference type="Pfam" id="PF13531">
    <property type="entry name" value="SBP_bac_11"/>
    <property type="match status" value="1"/>
</dbReference>
<comment type="subcellular location">
    <subcellularLocation>
        <location evidence="1">Periplasm</location>
    </subcellularLocation>
</comment>
<dbReference type="EMBL" id="GG658170">
    <property type="protein sequence ID" value="EEO29769.1"/>
    <property type="molecule type" value="Genomic_DNA"/>
</dbReference>
<dbReference type="Proteomes" id="UP000005089">
    <property type="component" value="Unassembled WGS sequence"/>
</dbReference>
<reference evidence="7 8" key="1">
    <citation type="submission" date="2009-02" db="EMBL/GenBank/DDBJ databases">
        <title>The Genome Sequence of Oxalobacter formigenes OXCC13.</title>
        <authorList>
            <consortium name="The Broad Institute Genome Sequencing Platform"/>
            <person name="Ward D."/>
            <person name="Young S.K."/>
            <person name="Kodira C.D."/>
            <person name="Zeng Q."/>
            <person name="Koehrsen M."/>
            <person name="Alvarado L."/>
            <person name="Berlin A."/>
            <person name="Borenstein D."/>
            <person name="Chen Z."/>
            <person name="Engels R."/>
            <person name="Freedman E."/>
            <person name="Gellesch M."/>
            <person name="Goldberg J."/>
            <person name="Griggs A."/>
            <person name="Gujja S."/>
            <person name="Heiman D."/>
            <person name="Hepburn T."/>
            <person name="Howarth C."/>
            <person name="Jen D."/>
            <person name="Larson L."/>
            <person name="Lewis B."/>
            <person name="Mehta T."/>
            <person name="Park D."/>
            <person name="Pearson M."/>
            <person name="Roberts A."/>
            <person name="Saif S."/>
            <person name="Shea T."/>
            <person name="Shenoy N."/>
            <person name="Sisk P."/>
            <person name="Stolte C."/>
            <person name="Sykes S."/>
            <person name="Walk T."/>
            <person name="White J."/>
            <person name="Yandava C."/>
            <person name="Allison M.J."/>
            <person name="Lander E."/>
            <person name="Nusbaum C."/>
            <person name="Galagan J."/>
            <person name="Birren B."/>
        </authorList>
    </citation>
    <scope>NUCLEOTIDE SEQUENCE [LARGE SCALE GENOMIC DNA]</scope>
    <source>
        <strain evidence="7 8">OXCC13</strain>
    </source>
</reference>
<organism evidence="7 8">
    <name type="scientific">Oxalobacter formigenes OXCC13</name>
    <dbReference type="NCBI Taxonomy" id="556269"/>
    <lineage>
        <taxon>Bacteria</taxon>
        <taxon>Pseudomonadati</taxon>
        <taxon>Pseudomonadota</taxon>
        <taxon>Betaproteobacteria</taxon>
        <taxon>Burkholderiales</taxon>
        <taxon>Oxalobacteraceae</taxon>
        <taxon>Oxalobacter</taxon>
    </lineage>
</organism>
<dbReference type="RefSeq" id="WP_005880504.1">
    <property type="nucleotide sequence ID" value="NZ_CP019430.1"/>
</dbReference>
<evidence type="ECO:0000256" key="6">
    <source>
        <dbReference type="SAM" id="SignalP"/>
    </source>
</evidence>
<dbReference type="AlphaFoldDB" id="C3X993"/>
<keyword evidence="4 6" id="KW-0732">Signal</keyword>
<protein>
    <submittedName>
        <fullName evidence="7">Major antigenic peptide PEB2 family protein</fullName>
    </submittedName>
</protein>
<dbReference type="PANTHER" id="PTHR30368">
    <property type="entry name" value="SULFATE-BINDING PROTEIN"/>
    <property type="match status" value="1"/>
</dbReference>
<dbReference type="PANTHER" id="PTHR30368:SF2">
    <property type="entry name" value="SULFATE-BINDING PROTEIN"/>
    <property type="match status" value="1"/>
</dbReference>
<dbReference type="GeneID" id="77135290"/>
<name>C3X993_OXAFO</name>
<feature type="signal peptide" evidence="6">
    <location>
        <begin position="1"/>
        <end position="22"/>
    </location>
</feature>
<keyword evidence="3" id="KW-0813">Transport</keyword>
<dbReference type="STRING" id="847.BRW83_1419"/>